<protein>
    <recommendedName>
        <fullName evidence="2">histidine kinase</fullName>
        <ecNumber evidence="2">2.7.13.3</ecNumber>
    </recommendedName>
</protein>
<gene>
    <name evidence="9" type="ORF">MNB_SM-4-1574</name>
</gene>
<dbReference type="PRINTS" id="PR00344">
    <property type="entry name" value="BCTRLSENSOR"/>
</dbReference>
<evidence type="ECO:0000256" key="3">
    <source>
        <dbReference type="ARBA" id="ARBA00022553"/>
    </source>
</evidence>
<evidence type="ECO:0000256" key="4">
    <source>
        <dbReference type="ARBA" id="ARBA00022679"/>
    </source>
</evidence>
<dbReference type="InterPro" id="IPR036890">
    <property type="entry name" value="HATPase_C_sf"/>
</dbReference>
<comment type="catalytic activity">
    <reaction evidence="1">
        <text>ATP + protein L-histidine = ADP + protein N-phospho-L-histidine.</text>
        <dbReference type="EC" id="2.7.13.3"/>
    </reaction>
</comment>
<dbReference type="Pfam" id="PF02518">
    <property type="entry name" value="HATPase_c"/>
    <property type="match status" value="1"/>
</dbReference>
<evidence type="ECO:0000313" key="9">
    <source>
        <dbReference type="EMBL" id="SFV59683.1"/>
    </source>
</evidence>
<proteinExistence type="predicted"/>
<sequence length="385" mass="45574">MNDSTYSTKYALIYTSLVALILLVPLFSYFTYMKHVHSIQNELLLKEKSLLIIKAMQDYNQAEDFFEYPRYKTFKSGLYDESFKPIFSLLDYNIKYFKDGYHIDDNHAYIIVNLPNKRYFGAKYLIVKNTISFASVYEKILMILFAIVVFVFILSVFFLRSFAKPFQKMNKQLDNFIKDSMHEINTPLSIINVNIDLYNRKNEENKYMQRMKAATKVLSNIYDDMDYLIKHERLKYEKGEINIKEFLEDRVEYFSEVARMKNIIINTKLQECGIVYMNEKQLQRVIDNNISNAIKYSYENSSIDIALYMKDNRCHLSFQDYGVGIKKTEKIFSRYYREDTSKGGFGIGLNIVKSIINKENIDLKIESQPKKGTLFLYIFPSNFLK</sequence>
<evidence type="ECO:0000259" key="8">
    <source>
        <dbReference type="PROSITE" id="PS50109"/>
    </source>
</evidence>
<organism evidence="9">
    <name type="scientific">hydrothermal vent metagenome</name>
    <dbReference type="NCBI Taxonomy" id="652676"/>
    <lineage>
        <taxon>unclassified sequences</taxon>
        <taxon>metagenomes</taxon>
        <taxon>ecological metagenomes</taxon>
    </lineage>
</organism>
<keyword evidence="5 9" id="KW-0418">Kinase</keyword>
<dbReference type="InterPro" id="IPR003594">
    <property type="entry name" value="HATPase_dom"/>
</dbReference>
<evidence type="ECO:0000256" key="5">
    <source>
        <dbReference type="ARBA" id="ARBA00022777"/>
    </source>
</evidence>
<dbReference type="Gene3D" id="3.30.565.10">
    <property type="entry name" value="Histidine kinase-like ATPase, C-terminal domain"/>
    <property type="match status" value="1"/>
</dbReference>
<feature type="transmembrane region" description="Helical" evidence="7">
    <location>
        <begin position="12"/>
        <end position="32"/>
    </location>
</feature>
<dbReference type="GO" id="GO:0004721">
    <property type="term" value="F:phosphoprotein phosphatase activity"/>
    <property type="evidence" value="ECO:0007669"/>
    <property type="project" value="TreeGrafter"/>
</dbReference>
<dbReference type="InterPro" id="IPR003661">
    <property type="entry name" value="HisK_dim/P_dom"/>
</dbReference>
<dbReference type="GO" id="GO:0016036">
    <property type="term" value="P:cellular response to phosphate starvation"/>
    <property type="evidence" value="ECO:0007669"/>
    <property type="project" value="TreeGrafter"/>
</dbReference>
<dbReference type="SMART" id="SM00387">
    <property type="entry name" value="HATPase_c"/>
    <property type="match status" value="1"/>
</dbReference>
<reference evidence="9" key="1">
    <citation type="submission" date="2016-10" db="EMBL/GenBank/DDBJ databases">
        <authorList>
            <person name="de Groot N.N."/>
        </authorList>
    </citation>
    <scope>NUCLEOTIDE SEQUENCE</scope>
</reference>
<dbReference type="InterPro" id="IPR050351">
    <property type="entry name" value="BphY/WalK/GraS-like"/>
</dbReference>
<accession>A0A1W1C1P2</accession>
<dbReference type="InterPro" id="IPR036097">
    <property type="entry name" value="HisK_dim/P_sf"/>
</dbReference>
<dbReference type="EMBL" id="FPHF01000052">
    <property type="protein sequence ID" value="SFV59683.1"/>
    <property type="molecule type" value="Genomic_DNA"/>
</dbReference>
<evidence type="ECO:0000256" key="2">
    <source>
        <dbReference type="ARBA" id="ARBA00012438"/>
    </source>
</evidence>
<dbReference type="PANTHER" id="PTHR45453:SF1">
    <property type="entry name" value="PHOSPHATE REGULON SENSOR PROTEIN PHOR"/>
    <property type="match status" value="1"/>
</dbReference>
<dbReference type="InterPro" id="IPR004358">
    <property type="entry name" value="Sig_transdc_His_kin-like_C"/>
</dbReference>
<keyword evidence="4" id="KW-0808">Transferase</keyword>
<dbReference type="SUPFAM" id="SSF47384">
    <property type="entry name" value="Homodimeric domain of signal transducing histidine kinase"/>
    <property type="match status" value="1"/>
</dbReference>
<dbReference type="Gene3D" id="1.10.287.130">
    <property type="match status" value="1"/>
</dbReference>
<dbReference type="AlphaFoldDB" id="A0A1W1C1P2"/>
<keyword evidence="7" id="KW-0472">Membrane</keyword>
<evidence type="ECO:0000256" key="7">
    <source>
        <dbReference type="SAM" id="Phobius"/>
    </source>
</evidence>
<dbReference type="SMART" id="SM00388">
    <property type="entry name" value="HisKA"/>
    <property type="match status" value="1"/>
</dbReference>
<dbReference type="PROSITE" id="PS50109">
    <property type="entry name" value="HIS_KIN"/>
    <property type="match status" value="1"/>
</dbReference>
<dbReference type="InterPro" id="IPR005467">
    <property type="entry name" value="His_kinase_dom"/>
</dbReference>
<keyword evidence="7" id="KW-1133">Transmembrane helix</keyword>
<dbReference type="EC" id="2.7.13.3" evidence="2"/>
<dbReference type="GO" id="GO:0000155">
    <property type="term" value="F:phosphorelay sensor kinase activity"/>
    <property type="evidence" value="ECO:0007669"/>
    <property type="project" value="InterPro"/>
</dbReference>
<evidence type="ECO:0000256" key="6">
    <source>
        <dbReference type="ARBA" id="ARBA00023012"/>
    </source>
</evidence>
<dbReference type="SUPFAM" id="SSF55874">
    <property type="entry name" value="ATPase domain of HSP90 chaperone/DNA topoisomerase II/histidine kinase"/>
    <property type="match status" value="1"/>
</dbReference>
<keyword evidence="3" id="KW-0597">Phosphoprotein</keyword>
<keyword evidence="6" id="KW-0902">Two-component regulatory system</keyword>
<dbReference type="CDD" id="cd00082">
    <property type="entry name" value="HisKA"/>
    <property type="match status" value="1"/>
</dbReference>
<keyword evidence="7" id="KW-0812">Transmembrane</keyword>
<feature type="domain" description="Histidine kinase" evidence="8">
    <location>
        <begin position="179"/>
        <end position="383"/>
    </location>
</feature>
<dbReference type="PANTHER" id="PTHR45453">
    <property type="entry name" value="PHOSPHATE REGULON SENSOR PROTEIN PHOR"/>
    <property type="match status" value="1"/>
</dbReference>
<evidence type="ECO:0000256" key="1">
    <source>
        <dbReference type="ARBA" id="ARBA00000085"/>
    </source>
</evidence>
<dbReference type="GO" id="GO:0005886">
    <property type="term" value="C:plasma membrane"/>
    <property type="evidence" value="ECO:0007669"/>
    <property type="project" value="TreeGrafter"/>
</dbReference>
<name>A0A1W1C1P2_9ZZZZ</name>
<feature type="transmembrane region" description="Helical" evidence="7">
    <location>
        <begin position="140"/>
        <end position="159"/>
    </location>
</feature>